<organism evidence="4 5">
    <name type="scientific">Cylindrotheca closterium</name>
    <dbReference type="NCBI Taxonomy" id="2856"/>
    <lineage>
        <taxon>Eukaryota</taxon>
        <taxon>Sar</taxon>
        <taxon>Stramenopiles</taxon>
        <taxon>Ochrophyta</taxon>
        <taxon>Bacillariophyta</taxon>
        <taxon>Bacillariophyceae</taxon>
        <taxon>Bacillariophycidae</taxon>
        <taxon>Bacillariales</taxon>
        <taxon>Bacillariaceae</taxon>
        <taxon>Cylindrotheca</taxon>
    </lineage>
</organism>
<dbReference type="SUPFAM" id="SSF81901">
    <property type="entry name" value="HCP-like"/>
    <property type="match status" value="2"/>
</dbReference>
<evidence type="ECO:0000256" key="1">
    <source>
        <dbReference type="ARBA" id="ARBA00008486"/>
    </source>
</evidence>
<sequence length="393" mass="43479">MIIQRQFHATSMASDKGDEFYQKAMELIEKSRRDEDQREQERSKKMYEAWQKSEEASRTPKSQGVAVVKTLVKETRKAKKATPEDLKEQALDLLEQAATEHQHPMALVQLGNLRLQKAGKEESEDAAEALVQQAADMFRLAGEGGSRVGWYNLGNLYWTGYPVADDEYDLDEVDETEDGDLPPDRTSEKIFKPDLHEAMEAFMNAIDLGDTDAMYLVGVHRMTSGGRENIYSGLNMVQKAADEGHAGALYYLALLNLNGEPNIGLEPCSLETFVELLDKAVEAGSTDAMFTRGHSFFHGSEGYPEDRKRALEDFIVAAESGHADSAVSAGAILHGGIGVPKDQKRAFDLYQMAGELGSKEGWQNVVACYSTGEGVAQSTKMAEYIKDTMLKDI</sequence>
<comment type="caution">
    <text evidence="4">The sequence shown here is derived from an EMBL/GenBank/DDBJ whole genome shotgun (WGS) entry which is preliminary data.</text>
</comment>
<evidence type="ECO:0000256" key="3">
    <source>
        <dbReference type="SAM" id="MobiDB-lite"/>
    </source>
</evidence>
<dbReference type="Pfam" id="PF08238">
    <property type="entry name" value="Sel1"/>
    <property type="match status" value="5"/>
</dbReference>
<dbReference type="InterPro" id="IPR011990">
    <property type="entry name" value="TPR-like_helical_dom_sf"/>
</dbReference>
<feature type="region of interest" description="Disordered" evidence="3">
    <location>
        <begin position="29"/>
        <end position="63"/>
    </location>
</feature>
<dbReference type="InterPro" id="IPR040239">
    <property type="entry name" value="HcpB-like"/>
</dbReference>
<feature type="compositionally biased region" description="Basic and acidic residues" evidence="3">
    <location>
        <begin position="29"/>
        <end position="58"/>
    </location>
</feature>
<dbReference type="Gene3D" id="1.25.40.10">
    <property type="entry name" value="Tetratricopeptide repeat domain"/>
    <property type="match status" value="2"/>
</dbReference>
<dbReference type="PANTHER" id="PTHR13891:SF1">
    <property type="entry name" value="CYTOCHROME C OXIDASE ASSEMBLY FACTOR 7"/>
    <property type="match status" value="1"/>
</dbReference>
<dbReference type="AlphaFoldDB" id="A0AAD2CA86"/>
<gene>
    <name evidence="4" type="ORF">CYCCA115_LOCUS292</name>
</gene>
<accession>A0AAD2CA86</accession>
<reference evidence="4" key="1">
    <citation type="submission" date="2023-08" db="EMBL/GenBank/DDBJ databases">
        <authorList>
            <person name="Audoor S."/>
            <person name="Bilcke G."/>
        </authorList>
    </citation>
    <scope>NUCLEOTIDE SEQUENCE</scope>
</reference>
<evidence type="ECO:0000256" key="2">
    <source>
        <dbReference type="ARBA" id="ARBA00022737"/>
    </source>
</evidence>
<keyword evidence="2" id="KW-0677">Repeat</keyword>
<dbReference type="PANTHER" id="PTHR13891">
    <property type="entry name" value="CYTOCHROME C OXIDASE ASSEMBLY FACTOR 7"/>
    <property type="match status" value="1"/>
</dbReference>
<evidence type="ECO:0000313" key="4">
    <source>
        <dbReference type="EMBL" id="CAJ1899976.1"/>
    </source>
</evidence>
<dbReference type="InterPro" id="IPR006597">
    <property type="entry name" value="Sel1-like"/>
</dbReference>
<protein>
    <submittedName>
        <fullName evidence="4">Uncharacterized protein</fullName>
    </submittedName>
</protein>
<dbReference type="Proteomes" id="UP001295423">
    <property type="component" value="Unassembled WGS sequence"/>
</dbReference>
<name>A0AAD2CA86_9STRA</name>
<comment type="similarity">
    <text evidence="1">Belongs to the hcp beta-lactamase family.</text>
</comment>
<keyword evidence="5" id="KW-1185">Reference proteome</keyword>
<dbReference type="SMART" id="SM00671">
    <property type="entry name" value="SEL1"/>
    <property type="match status" value="5"/>
</dbReference>
<proteinExistence type="inferred from homology"/>
<dbReference type="EMBL" id="CAKOGP040000001">
    <property type="protein sequence ID" value="CAJ1899976.1"/>
    <property type="molecule type" value="Genomic_DNA"/>
</dbReference>
<evidence type="ECO:0000313" key="5">
    <source>
        <dbReference type="Proteomes" id="UP001295423"/>
    </source>
</evidence>